<keyword evidence="5" id="KW-0966">Cell projection</keyword>
<dbReference type="Pfam" id="PF12945">
    <property type="entry name" value="PilZNR"/>
    <property type="match status" value="1"/>
</dbReference>
<dbReference type="EMBL" id="JAWCUA010000010">
    <property type="protein sequence ID" value="MDU0114233.1"/>
    <property type="molecule type" value="Genomic_DNA"/>
</dbReference>
<feature type="domain" description="Type III secretion system flagellar brake protein YcgR PilZN" evidence="4">
    <location>
        <begin position="25"/>
        <end position="112"/>
    </location>
</feature>
<evidence type="ECO:0000256" key="2">
    <source>
        <dbReference type="ARBA" id="ARBA00022741"/>
    </source>
</evidence>
<protein>
    <submittedName>
        <fullName evidence="5">Flagellar brake domain-containing protein</fullName>
    </submittedName>
</protein>
<name>A0ABU3R4K6_9GAMM</name>
<keyword evidence="5" id="KW-0969">Cilium</keyword>
<dbReference type="Proteomes" id="UP001257914">
    <property type="component" value="Unassembled WGS sequence"/>
</dbReference>
<evidence type="ECO:0000313" key="5">
    <source>
        <dbReference type="EMBL" id="MDU0114233.1"/>
    </source>
</evidence>
<comment type="caution">
    <text evidence="5">The sequence shown here is derived from an EMBL/GenBank/DDBJ whole genome shotgun (WGS) entry which is preliminary data.</text>
</comment>
<reference evidence="5 6" key="1">
    <citation type="submission" date="2023-10" db="EMBL/GenBank/DDBJ databases">
        <title>Psychrosphaera aquimaarina strain SW33 isolated from seawater.</title>
        <authorList>
            <person name="Bayburt H."/>
            <person name="Kim J.M."/>
            <person name="Choi B.J."/>
            <person name="Jeon C.O."/>
        </authorList>
    </citation>
    <scope>NUCLEOTIDE SEQUENCE [LARGE SCALE GENOMIC DNA]</scope>
    <source>
        <strain evidence="5 6">KCTC 52743</strain>
    </source>
</reference>
<keyword evidence="5" id="KW-0282">Flagellum</keyword>
<accession>A0ABU3R4K6</accession>
<keyword evidence="2" id="KW-0547">Nucleotide-binding</keyword>
<evidence type="ECO:0000259" key="4">
    <source>
        <dbReference type="Pfam" id="PF12945"/>
    </source>
</evidence>
<keyword evidence="6" id="KW-1185">Reference proteome</keyword>
<organism evidence="5 6">
    <name type="scientific">Psychrosphaera aquimarina</name>
    <dbReference type="NCBI Taxonomy" id="2044854"/>
    <lineage>
        <taxon>Bacteria</taxon>
        <taxon>Pseudomonadati</taxon>
        <taxon>Pseudomonadota</taxon>
        <taxon>Gammaproteobacteria</taxon>
        <taxon>Alteromonadales</taxon>
        <taxon>Pseudoalteromonadaceae</taxon>
        <taxon>Psychrosphaera</taxon>
    </lineage>
</organism>
<dbReference type="Gene3D" id="2.30.110.10">
    <property type="entry name" value="Electron Transport, Fmn-binding Protein, Chain A"/>
    <property type="match status" value="1"/>
</dbReference>
<dbReference type="SUPFAM" id="SSF141371">
    <property type="entry name" value="PilZ domain-like"/>
    <property type="match status" value="1"/>
</dbReference>
<keyword evidence="3" id="KW-0975">Bacterial flagellum</keyword>
<dbReference type="InterPro" id="IPR012349">
    <property type="entry name" value="Split_barrel_FMN-bd"/>
</dbReference>
<dbReference type="RefSeq" id="WP_315947851.1">
    <property type="nucleotide sequence ID" value="NZ_JAWCUA010000010.1"/>
</dbReference>
<evidence type="ECO:0000256" key="1">
    <source>
        <dbReference type="ARBA" id="ARBA00022636"/>
    </source>
</evidence>
<gene>
    <name evidence="5" type="ORF">RT723_14790</name>
</gene>
<sequence length="185" mass="20832">MASLSYQVNEQDRIALIHTFKHFHPGAKVDLQFNAENPFRVRGKLIGFDEGRYIILSLSPHIIRDYTDVIKEGNGCVIRTLVEGEAGKCVAFRSTVSLITPRPKGLLFIQFPKSVESISLRKESRMVTQLPVVIVHRDDTSEEALFDAKTELTGHIRDISRGGCRVSVQWGKGKAKVKYKTCLFT</sequence>
<dbReference type="InterPro" id="IPR009926">
    <property type="entry name" value="T3SS_YcgR_PilZN"/>
</dbReference>
<evidence type="ECO:0000313" key="6">
    <source>
        <dbReference type="Proteomes" id="UP001257914"/>
    </source>
</evidence>
<proteinExistence type="predicted"/>
<evidence type="ECO:0000256" key="3">
    <source>
        <dbReference type="ARBA" id="ARBA00023143"/>
    </source>
</evidence>
<keyword evidence="1" id="KW-0973">c-di-GMP</keyword>